<evidence type="ECO:0000256" key="10">
    <source>
        <dbReference type="PROSITE-ProRule" id="PRU01240"/>
    </source>
</evidence>
<dbReference type="InterPro" id="IPR041469">
    <property type="entry name" value="Subtilisin-like_FN3"/>
</dbReference>
<dbReference type="PROSITE" id="PS00138">
    <property type="entry name" value="SUBTILASE_SER"/>
    <property type="match status" value="1"/>
</dbReference>
<evidence type="ECO:0000256" key="4">
    <source>
        <dbReference type="ARBA" id="ARBA00022670"/>
    </source>
</evidence>
<dbReference type="EMBL" id="KZ305057">
    <property type="protein sequence ID" value="PIA33645.1"/>
    <property type="molecule type" value="Genomic_DNA"/>
</dbReference>
<evidence type="ECO:0000256" key="7">
    <source>
        <dbReference type="ARBA" id="ARBA00022825"/>
    </source>
</evidence>
<dbReference type="PANTHER" id="PTHR10795">
    <property type="entry name" value="PROPROTEIN CONVERTASE SUBTILISIN/KEXIN"/>
    <property type="match status" value="1"/>
</dbReference>
<evidence type="ECO:0000256" key="6">
    <source>
        <dbReference type="ARBA" id="ARBA00022801"/>
    </source>
</evidence>
<feature type="active site" description="Charge relay system" evidence="9 10">
    <location>
        <position position="549"/>
    </location>
</feature>
<protein>
    <submittedName>
        <fullName evidence="15">Uncharacterized protein</fullName>
    </submittedName>
</protein>
<dbReference type="Gene3D" id="3.40.50.200">
    <property type="entry name" value="Peptidase S8/S53 domain"/>
    <property type="match status" value="1"/>
</dbReference>
<dbReference type="Gene3D" id="3.30.70.80">
    <property type="entry name" value="Peptidase S8 propeptide/proteinase inhibitor I9"/>
    <property type="match status" value="1"/>
</dbReference>
<evidence type="ECO:0000256" key="5">
    <source>
        <dbReference type="ARBA" id="ARBA00022729"/>
    </source>
</evidence>
<dbReference type="FunFam" id="3.40.50.200:FF:000006">
    <property type="entry name" value="Subtilisin-like protease SBT1.5"/>
    <property type="match status" value="1"/>
</dbReference>
<keyword evidence="6 10" id="KW-0378">Hydrolase</keyword>
<dbReference type="Pfam" id="PF00082">
    <property type="entry name" value="Peptidase_S8"/>
    <property type="match status" value="1"/>
</dbReference>
<comment type="similarity">
    <text evidence="2 10">Belongs to the peptidase S8 family.</text>
</comment>
<keyword evidence="16" id="KW-1185">Reference proteome</keyword>
<dbReference type="InterPro" id="IPR036852">
    <property type="entry name" value="Peptidase_S8/S53_dom_sf"/>
</dbReference>
<feature type="domain" description="Subtilisin-like protease fibronectin type-III" evidence="14">
    <location>
        <begin position="661"/>
        <end position="760"/>
    </location>
</feature>
<dbReference type="STRING" id="218851.A0A2G5CQS5"/>
<dbReference type="SUPFAM" id="SSF52743">
    <property type="entry name" value="Subtilisin-like"/>
    <property type="match status" value="1"/>
</dbReference>
<dbReference type="GO" id="GO:0005576">
    <property type="term" value="C:extracellular region"/>
    <property type="evidence" value="ECO:0007669"/>
    <property type="project" value="UniProtKB-SubCell"/>
</dbReference>
<dbReference type="PRINTS" id="PR00723">
    <property type="entry name" value="SUBTILISIN"/>
</dbReference>
<dbReference type="InterPro" id="IPR000209">
    <property type="entry name" value="Peptidase_S8/S53_dom"/>
</dbReference>
<dbReference type="GO" id="GO:0004252">
    <property type="term" value="F:serine-type endopeptidase activity"/>
    <property type="evidence" value="ECO:0007669"/>
    <property type="project" value="UniProtKB-UniRule"/>
</dbReference>
<name>A0A2G5CQS5_AQUCA</name>
<dbReference type="CDD" id="cd04852">
    <property type="entry name" value="Peptidases_S8_3"/>
    <property type="match status" value="1"/>
</dbReference>
<dbReference type="OrthoDB" id="206201at2759"/>
<dbReference type="InterPro" id="IPR010259">
    <property type="entry name" value="S8pro/Inhibitor_I9"/>
</dbReference>
<keyword evidence="3" id="KW-0964">Secreted</keyword>
<accession>A0A2G5CQS5</accession>
<dbReference type="AlphaFoldDB" id="A0A2G5CQS5"/>
<keyword evidence="8" id="KW-0325">Glycoprotein</keyword>
<dbReference type="Gene3D" id="2.60.40.2310">
    <property type="match status" value="1"/>
</dbReference>
<dbReference type="Proteomes" id="UP000230069">
    <property type="component" value="Unassembled WGS sequence"/>
</dbReference>
<feature type="active site" description="Charge relay system" evidence="9 10">
    <location>
        <position position="221"/>
    </location>
</feature>
<evidence type="ECO:0000256" key="11">
    <source>
        <dbReference type="SAM" id="SignalP"/>
    </source>
</evidence>
<evidence type="ECO:0000256" key="3">
    <source>
        <dbReference type="ARBA" id="ARBA00022525"/>
    </source>
</evidence>
<keyword evidence="4 10" id="KW-0645">Protease</keyword>
<evidence type="ECO:0000313" key="16">
    <source>
        <dbReference type="Proteomes" id="UP000230069"/>
    </source>
</evidence>
<proteinExistence type="inferred from homology"/>
<dbReference type="PROSITE" id="PS51892">
    <property type="entry name" value="SUBTILASE"/>
    <property type="match status" value="1"/>
</dbReference>
<dbReference type="Pfam" id="PF05922">
    <property type="entry name" value="Inhibitor_I9"/>
    <property type="match status" value="1"/>
</dbReference>
<gene>
    <name evidence="15" type="ORF">AQUCO_04000007v1</name>
</gene>
<dbReference type="InterPro" id="IPR015500">
    <property type="entry name" value="Peptidase_S8_subtilisin-rel"/>
</dbReference>
<organism evidence="15 16">
    <name type="scientific">Aquilegia coerulea</name>
    <name type="common">Rocky mountain columbine</name>
    <dbReference type="NCBI Taxonomy" id="218851"/>
    <lineage>
        <taxon>Eukaryota</taxon>
        <taxon>Viridiplantae</taxon>
        <taxon>Streptophyta</taxon>
        <taxon>Embryophyta</taxon>
        <taxon>Tracheophyta</taxon>
        <taxon>Spermatophyta</taxon>
        <taxon>Magnoliopsida</taxon>
        <taxon>Ranunculales</taxon>
        <taxon>Ranunculaceae</taxon>
        <taxon>Thalictroideae</taxon>
        <taxon>Aquilegia</taxon>
    </lineage>
</organism>
<dbReference type="InterPro" id="IPR023828">
    <property type="entry name" value="Peptidase_S8_Ser-AS"/>
</dbReference>
<dbReference type="CDD" id="cd02120">
    <property type="entry name" value="PA_subtilisin_like"/>
    <property type="match status" value="1"/>
</dbReference>
<evidence type="ECO:0000259" key="12">
    <source>
        <dbReference type="Pfam" id="PF00082"/>
    </source>
</evidence>
<evidence type="ECO:0000256" key="9">
    <source>
        <dbReference type="PIRSR" id="PIRSR615500-1"/>
    </source>
</evidence>
<keyword evidence="5 11" id="KW-0732">Signal</keyword>
<feature type="active site" description="Charge relay system" evidence="9 10">
    <location>
        <position position="148"/>
    </location>
</feature>
<dbReference type="FunFam" id="3.30.70.80:FF:000003">
    <property type="entry name" value="Subtilisin-like protease SBT1.9"/>
    <property type="match status" value="1"/>
</dbReference>
<evidence type="ECO:0000259" key="14">
    <source>
        <dbReference type="Pfam" id="PF17766"/>
    </source>
</evidence>
<feature type="signal peptide" evidence="11">
    <location>
        <begin position="1"/>
        <end position="28"/>
    </location>
</feature>
<evidence type="ECO:0000256" key="8">
    <source>
        <dbReference type="ARBA" id="ARBA00023180"/>
    </source>
</evidence>
<sequence length="764" mass="82220">MKTVKELLSHHFCLWLLALLVANNTTMSTSEEYQTYIIHMDQSYKPASFSTHESWHRSTLASLSSSDTIYDEKTLLYSYNHAMHGFSARLTPSQLSELEKLQAHRATYPESYGKLFTTHTPKFLGLKHSSGIWPTASYGKDVIIGMIDTGIWPESNSFNDKGMSSIPGRWKGICENGTAFSPSLCNLKLIGARSFSKGYQAGGGNISTEFDYDSPRDCTGHGTHTSSTAAGSNVVGAGHFGYAMGTAQGIAPGAHLAMYKVLWAGGESDKSAASDVLAGMDQAIADGVDIISISLGFDEHTPYFNDVIAIASLSAIEKGIIVVCAAGNDGASNSTHNGAPWIITVGAGTVDRSFVGRLTLGNGLTIEGTSYFPLSILIRNAPLYYGENNISKATCAFSSLDPTEVSGKVVLCDYTGSDNSGQMEEVQRAGALGGIFSNDKFILEPEIYSMPALILQSRDGSLVKNYVMSTNSSMVKEMKFVITKLGIKPAPQVTDFSSRGPDPVNPGVLKPDILAPGQDVLAAVRADKPEMDMGMYTLATDYAIYSGTSMAAPHVAGVTALLKAVHQDWSPAAIRSAIMTTASSIDNTYSTITDQATELPATPLEFGAGHINPNKAMDPGLIYDIHFQDYVEFLCGLGYNNKQISAVIRRSQWSCRDNASDLNYPSFVVVVPKASIYPLVMNFTRVVTNIGDDDSIYQAVLDVPSGMRIQTEPNTLSFTGKGQQQGFTLSVEISEIDASVTYGYLKWVDQHNHVVSSPIVAITV</sequence>
<dbReference type="InParanoid" id="A0A2G5CQS5"/>
<comment type="subcellular location">
    <subcellularLocation>
        <location evidence="1">Secreted</location>
    </subcellularLocation>
</comment>
<feature type="chain" id="PRO_5013693677" evidence="11">
    <location>
        <begin position="29"/>
        <end position="764"/>
    </location>
</feature>
<evidence type="ECO:0000259" key="13">
    <source>
        <dbReference type="Pfam" id="PF05922"/>
    </source>
</evidence>
<reference evidence="15 16" key="1">
    <citation type="submission" date="2017-09" db="EMBL/GenBank/DDBJ databases">
        <title>WGS assembly of Aquilegia coerulea Goldsmith.</title>
        <authorList>
            <person name="Hodges S."/>
            <person name="Kramer E."/>
            <person name="Nordborg M."/>
            <person name="Tomkins J."/>
            <person name="Borevitz J."/>
            <person name="Derieg N."/>
            <person name="Yan J."/>
            <person name="Mihaltcheva S."/>
            <person name="Hayes R.D."/>
            <person name="Rokhsar D."/>
        </authorList>
    </citation>
    <scope>NUCLEOTIDE SEQUENCE [LARGE SCALE GENOMIC DNA]</scope>
    <source>
        <strain evidence="16">cv. Goldsmith</strain>
    </source>
</reference>
<dbReference type="GO" id="GO:0006508">
    <property type="term" value="P:proteolysis"/>
    <property type="evidence" value="ECO:0007669"/>
    <property type="project" value="UniProtKB-KW"/>
</dbReference>
<evidence type="ECO:0000256" key="1">
    <source>
        <dbReference type="ARBA" id="ARBA00004613"/>
    </source>
</evidence>
<feature type="domain" description="Inhibitor I9" evidence="13">
    <location>
        <begin position="35"/>
        <end position="102"/>
    </location>
</feature>
<keyword evidence="7 10" id="KW-0720">Serine protease</keyword>
<evidence type="ECO:0000256" key="2">
    <source>
        <dbReference type="ARBA" id="ARBA00011073"/>
    </source>
</evidence>
<dbReference type="InterPro" id="IPR034197">
    <property type="entry name" value="Peptidases_S8_3"/>
</dbReference>
<dbReference type="Gene3D" id="3.50.30.30">
    <property type="match status" value="1"/>
</dbReference>
<feature type="domain" description="Peptidase S8/S53" evidence="12">
    <location>
        <begin position="139"/>
        <end position="607"/>
    </location>
</feature>
<dbReference type="Pfam" id="PF17766">
    <property type="entry name" value="fn3_6"/>
    <property type="match status" value="1"/>
</dbReference>
<evidence type="ECO:0000313" key="15">
    <source>
        <dbReference type="EMBL" id="PIA33645.1"/>
    </source>
</evidence>
<dbReference type="InterPro" id="IPR037045">
    <property type="entry name" value="S8pro/Inhibitor_I9_sf"/>
</dbReference>
<dbReference type="InterPro" id="IPR045051">
    <property type="entry name" value="SBT"/>
</dbReference>